<accession>A0A5B1BMA4</accession>
<evidence type="ECO:0008006" key="3">
    <source>
        <dbReference type="Google" id="ProtNLM"/>
    </source>
</evidence>
<evidence type="ECO:0000313" key="1">
    <source>
        <dbReference type="EMBL" id="KAA1248570.1"/>
    </source>
</evidence>
<reference evidence="1 2" key="1">
    <citation type="submission" date="2019-09" db="EMBL/GenBank/DDBJ databases">
        <title>Report of infection by Mycobacterium simiae a patient suffering from pulmonary tuberculosis.</title>
        <authorList>
            <person name="Mohanty P.S."/>
            <person name="Bansal A.K."/>
            <person name="Singh H."/>
            <person name="Sharma S."/>
            <person name="Patil S.A."/>
            <person name="Upadhaya P."/>
            <person name="Singh P.K."/>
            <person name="Kumar D."/>
            <person name="Kumar S."/>
            <person name="Singh R.K."/>
            <person name="Chaudhary B."/>
        </authorList>
    </citation>
    <scope>NUCLEOTIDE SEQUENCE [LARGE SCALE GENOMIC DNA]</scope>
    <source>
        <strain evidence="1 2">JAL-560-SIM</strain>
    </source>
</reference>
<name>A0A5B1BMA4_MYCSI</name>
<dbReference type="Proteomes" id="UP000324701">
    <property type="component" value="Unassembled WGS sequence"/>
</dbReference>
<gene>
    <name evidence="1" type="ORF">F0Q45_19875</name>
</gene>
<evidence type="ECO:0000313" key="2">
    <source>
        <dbReference type="Proteomes" id="UP000324701"/>
    </source>
</evidence>
<comment type="caution">
    <text evidence="1">The sequence shown here is derived from an EMBL/GenBank/DDBJ whole genome shotgun (WGS) entry which is preliminary data.</text>
</comment>
<dbReference type="AlphaFoldDB" id="A0A5B1BMA4"/>
<keyword evidence="2" id="KW-1185">Reference proteome</keyword>
<dbReference type="EMBL" id="VTZN01000148">
    <property type="protein sequence ID" value="KAA1248570.1"/>
    <property type="molecule type" value="Genomic_DNA"/>
</dbReference>
<proteinExistence type="predicted"/>
<dbReference type="OrthoDB" id="4743914at2"/>
<protein>
    <recommendedName>
        <fullName evidence="3">Lipoprotein LppJ</fullName>
    </recommendedName>
</protein>
<organism evidence="1 2">
    <name type="scientific">Mycobacterium simiae</name>
    <name type="common">Mycobacterium habana</name>
    <dbReference type="NCBI Taxonomy" id="1784"/>
    <lineage>
        <taxon>Bacteria</taxon>
        <taxon>Bacillati</taxon>
        <taxon>Actinomycetota</taxon>
        <taxon>Actinomycetes</taxon>
        <taxon>Mycobacteriales</taxon>
        <taxon>Mycobacteriaceae</taxon>
        <taxon>Mycobacterium</taxon>
        <taxon>Mycobacterium simiae complex</taxon>
    </lineage>
</organism>
<sequence length="148" mass="16142">MFPHRADLPALSDDQARAQVVDAATQITSSVNLPDMYGNFKFGSCNDQAEAPYRGVVEMSFTPPSDADAYFDHIAATMIAHGWNNGPPPGLHPYGRVINKNGVMAIMSAGPSVGWARIQVYGECRNMTDHRSDGKTNWDKVTDQLRSG</sequence>